<keyword evidence="2" id="KW-1185">Reference proteome</keyword>
<dbReference type="Pfam" id="PF00892">
    <property type="entry name" value="EamA"/>
    <property type="match status" value="2"/>
</dbReference>
<evidence type="ECO:0000313" key="2">
    <source>
        <dbReference type="Proteomes" id="UP000586722"/>
    </source>
</evidence>
<reference evidence="2" key="1">
    <citation type="submission" date="2020-01" db="EMBL/GenBank/DDBJ databases">
        <authorList>
            <person name="Fang Y."/>
            <person name="Sun R."/>
            <person name="Nie L."/>
            <person name="He J."/>
            <person name="Hao L."/>
            <person name="Wang L."/>
            <person name="Su S."/>
            <person name="Lv E."/>
            <person name="Zhang Z."/>
            <person name="Xie R."/>
            <person name="Liu H."/>
        </authorList>
    </citation>
    <scope>NUCLEOTIDE SEQUENCE [LARGE SCALE GENOMIC DNA]</scope>
    <source>
        <strain evidence="2">XCT-53</strain>
    </source>
</reference>
<dbReference type="GO" id="GO:0016020">
    <property type="term" value="C:membrane"/>
    <property type="evidence" value="ECO:0007669"/>
    <property type="project" value="InterPro"/>
</dbReference>
<comment type="caution">
    <text evidence="1">The sequence shown here is derived from an EMBL/GenBank/DDBJ whole genome shotgun (WGS) entry which is preliminary data.</text>
</comment>
<dbReference type="AlphaFoldDB" id="A0A7X5F2F8"/>
<dbReference type="RefSeq" id="WP_161674298.1">
    <property type="nucleotide sequence ID" value="NZ_JAABLP010000001.1"/>
</dbReference>
<dbReference type="SUPFAM" id="SSF103481">
    <property type="entry name" value="Multidrug resistance efflux transporter EmrE"/>
    <property type="match status" value="2"/>
</dbReference>
<name>A0A7X5F2F8_9HYPH</name>
<protein>
    <submittedName>
        <fullName evidence="1">EamA family transporter</fullName>
    </submittedName>
</protein>
<dbReference type="InterPro" id="IPR000620">
    <property type="entry name" value="EamA_dom"/>
</dbReference>
<evidence type="ECO:0000313" key="1">
    <source>
        <dbReference type="EMBL" id="NBN78506.1"/>
    </source>
</evidence>
<dbReference type="EMBL" id="JAABLQ010000001">
    <property type="protein sequence ID" value="NBN78506.1"/>
    <property type="molecule type" value="Genomic_DNA"/>
</dbReference>
<dbReference type="PANTHER" id="PTHR22911:SF106">
    <property type="entry name" value="INTEGRAL MEMBRANE PROTEIN"/>
    <property type="match status" value="1"/>
</dbReference>
<dbReference type="PANTHER" id="PTHR22911">
    <property type="entry name" value="ACYL-MALONYL CONDENSING ENZYME-RELATED"/>
    <property type="match status" value="1"/>
</dbReference>
<accession>A0A7X5F2F8</accession>
<proteinExistence type="predicted"/>
<sequence>MSSLGLALVLAAAFCHATWNVLVKRVGGGPELVWLFSVLSVILYLPVALWVILVERPFFGPWQILFICGSTLVHMAYFLFLQVGYRKGDLSLVYPTARATGPLLSTLFAVLLLGEHVTPQMAVGALVMVTGVAFLTGGFRKGRADVTTSLLFGLGTGVLIGIYTAWDAYSVSVLMIPPLLLDYVSSFGRSILLSPVALKRRELVAAHWRNHRLSLLAIAFFNPLAYILVLYALTFTPVAFVAPIRELSVPLTVLAGSLLLGEGHLKHRLGWSVVILAGMMLLIAA</sequence>
<dbReference type="InterPro" id="IPR037185">
    <property type="entry name" value="EmrE-like"/>
</dbReference>
<organism evidence="1 2">
    <name type="scientific">Pannonibacter tanglangensis</name>
    <dbReference type="NCBI Taxonomy" id="2750084"/>
    <lineage>
        <taxon>Bacteria</taxon>
        <taxon>Pseudomonadati</taxon>
        <taxon>Pseudomonadota</taxon>
        <taxon>Alphaproteobacteria</taxon>
        <taxon>Hyphomicrobiales</taxon>
        <taxon>Stappiaceae</taxon>
        <taxon>Pannonibacter</taxon>
    </lineage>
</organism>
<dbReference type="Gene3D" id="1.10.3730.20">
    <property type="match status" value="2"/>
</dbReference>
<gene>
    <name evidence="1" type="ORF">GWI72_09525</name>
</gene>
<dbReference type="Proteomes" id="UP000586722">
    <property type="component" value="Unassembled WGS sequence"/>
</dbReference>